<dbReference type="InterPro" id="IPR036956">
    <property type="entry name" value="Impact_N_sf"/>
</dbReference>
<accession>A0A6A5YB37</accession>
<evidence type="ECO:0000313" key="6">
    <source>
        <dbReference type="Proteomes" id="UP000799776"/>
    </source>
</evidence>
<evidence type="ECO:0000259" key="4">
    <source>
        <dbReference type="Pfam" id="PF01205"/>
    </source>
</evidence>
<feature type="compositionally biased region" description="Basic and acidic residues" evidence="3">
    <location>
        <begin position="190"/>
        <end position="203"/>
    </location>
</feature>
<feature type="compositionally biased region" description="Low complexity" evidence="3">
    <location>
        <begin position="9"/>
        <end position="20"/>
    </location>
</feature>
<dbReference type="SUPFAM" id="SSF54211">
    <property type="entry name" value="Ribosomal protein S5 domain 2-like"/>
    <property type="match status" value="1"/>
</dbReference>
<reference evidence="5" key="1">
    <citation type="journal article" date="2020" name="Stud. Mycol.">
        <title>101 Dothideomycetes genomes: a test case for predicting lifestyles and emergence of pathogens.</title>
        <authorList>
            <person name="Haridas S."/>
            <person name="Albert R."/>
            <person name="Binder M."/>
            <person name="Bloem J."/>
            <person name="Labutti K."/>
            <person name="Salamov A."/>
            <person name="Andreopoulos B."/>
            <person name="Baker S."/>
            <person name="Barry K."/>
            <person name="Bills G."/>
            <person name="Bluhm B."/>
            <person name="Cannon C."/>
            <person name="Castanera R."/>
            <person name="Culley D."/>
            <person name="Daum C."/>
            <person name="Ezra D."/>
            <person name="Gonzalez J."/>
            <person name="Henrissat B."/>
            <person name="Kuo A."/>
            <person name="Liang C."/>
            <person name="Lipzen A."/>
            <person name="Lutzoni F."/>
            <person name="Magnuson J."/>
            <person name="Mondo S."/>
            <person name="Nolan M."/>
            <person name="Ohm R."/>
            <person name="Pangilinan J."/>
            <person name="Park H.-J."/>
            <person name="Ramirez L."/>
            <person name="Alfaro M."/>
            <person name="Sun H."/>
            <person name="Tritt A."/>
            <person name="Yoshinaga Y."/>
            <person name="Zwiers L.-H."/>
            <person name="Turgeon B."/>
            <person name="Goodwin S."/>
            <person name="Spatafora J."/>
            <person name="Crous P."/>
            <person name="Grigoriev I."/>
        </authorList>
    </citation>
    <scope>NUCLEOTIDE SEQUENCE</scope>
    <source>
        <strain evidence="5">CBS 121410</strain>
    </source>
</reference>
<gene>
    <name evidence="5" type="ORF">K490DRAFT_38747</name>
</gene>
<name>A0A6A5YB37_9PEZI</name>
<dbReference type="GO" id="GO:0006446">
    <property type="term" value="P:regulation of translational initiation"/>
    <property type="evidence" value="ECO:0007669"/>
    <property type="project" value="TreeGrafter"/>
</dbReference>
<keyword evidence="2" id="KW-0175">Coiled coil</keyword>
<feature type="region of interest" description="Disordered" evidence="3">
    <location>
        <begin position="1"/>
        <end position="20"/>
    </location>
</feature>
<dbReference type="EMBL" id="ML978715">
    <property type="protein sequence ID" value="KAF2088706.1"/>
    <property type="molecule type" value="Genomic_DNA"/>
</dbReference>
<dbReference type="InterPro" id="IPR001498">
    <property type="entry name" value="Impact_N"/>
</dbReference>
<sequence>MSAKRKRSSSPSASSPGISISDIYRSAPIEDRASIFIGHYSATLSAKALQALPELKSASHRIAAWRKPSSQRTVLPNAKRLLETGYDDDGEKYAGRKLEKVLEEMGLEGALVVARWYGGVMLGPVRFAHIENCAKQAIRLSKAAEAEAERAEAQKRLKVKDEQSRDELEQILKERDQSIDILRGLLAEKTRAGPSSEHADAEKPPVTPKKPLNYGAMPLQALRKLETARDATIAFILKEIDKAEEKKQETTADDEFGPDLNADEVEELQHLSQKSANADTATNEDNVAHPKERQ</sequence>
<dbReference type="GO" id="GO:0005737">
    <property type="term" value="C:cytoplasm"/>
    <property type="evidence" value="ECO:0007669"/>
    <property type="project" value="TreeGrafter"/>
</dbReference>
<dbReference type="AlphaFoldDB" id="A0A6A5YB37"/>
<organism evidence="5 6">
    <name type="scientific">Saccharata proteae CBS 121410</name>
    <dbReference type="NCBI Taxonomy" id="1314787"/>
    <lineage>
        <taxon>Eukaryota</taxon>
        <taxon>Fungi</taxon>
        <taxon>Dikarya</taxon>
        <taxon>Ascomycota</taxon>
        <taxon>Pezizomycotina</taxon>
        <taxon>Dothideomycetes</taxon>
        <taxon>Dothideomycetes incertae sedis</taxon>
        <taxon>Botryosphaeriales</taxon>
        <taxon>Saccharataceae</taxon>
        <taxon>Saccharata</taxon>
    </lineage>
</organism>
<keyword evidence="6" id="KW-1185">Reference proteome</keyword>
<dbReference type="Proteomes" id="UP000799776">
    <property type="component" value="Unassembled WGS sequence"/>
</dbReference>
<dbReference type="InterPro" id="IPR020568">
    <property type="entry name" value="Ribosomal_Su5_D2-typ_SF"/>
</dbReference>
<evidence type="ECO:0000256" key="1">
    <source>
        <dbReference type="ARBA" id="ARBA00007665"/>
    </source>
</evidence>
<dbReference type="GO" id="GO:0140469">
    <property type="term" value="P:GCN2-mediated signaling"/>
    <property type="evidence" value="ECO:0007669"/>
    <property type="project" value="TreeGrafter"/>
</dbReference>
<feature type="region of interest" description="Disordered" evidence="3">
    <location>
        <begin position="190"/>
        <end position="213"/>
    </location>
</feature>
<evidence type="ECO:0000313" key="5">
    <source>
        <dbReference type="EMBL" id="KAF2088706.1"/>
    </source>
</evidence>
<dbReference type="GO" id="GO:0005840">
    <property type="term" value="C:ribosome"/>
    <property type="evidence" value="ECO:0007669"/>
    <property type="project" value="UniProtKB-KW"/>
</dbReference>
<proteinExistence type="inferred from homology"/>
<keyword evidence="5" id="KW-0689">Ribosomal protein</keyword>
<feature type="compositionally biased region" description="Acidic residues" evidence="3">
    <location>
        <begin position="251"/>
        <end position="266"/>
    </location>
</feature>
<dbReference type="OrthoDB" id="69641at2759"/>
<feature type="coiled-coil region" evidence="2">
    <location>
        <begin position="134"/>
        <end position="163"/>
    </location>
</feature>
<feature type="domain" description="Impact N-terminal" evidence="4">
    <location>
        <begin position="32"/>
        <end position="138"/>
    </location>
</feature>
<comment type="similarity">
    <text evidence="1">Belongs to the IMPACT family.</text>
</comment>
<keyword evidence="5" id="KW-0687">Ribonucleoprotein</keyword>
<dbReference type="InterPro" id="IPR023582">
    <property type="entry name" value="Impact"/>
</dbReference>
<evidence type="ECO:0000256" key="3">
    <source>
        <dbReference type="SAM" id="MobiDB-lite"/>
    </source>
</evidence>
<dbReference type="PANTHER" id="PTHR16301">
    <property type="entry name" value="IMPACT-RELATED"/>
    <property type="match status" value="1"/>
</dbReference>
<protein>
    <submittedName>
        <fullName evidence="5">Ribosomal protein S5 domain 2-like protein</fullName>
    </submittedName>
</protein>
<dbReference type="Pfam" id="PF01205">
    <property type="entry name" value="Impact_N"/>
    <property type="match status" value="1"/>
</dbReference>
<dbReference type="PANTHER" id="PTHR16301:SF25">
    <property type="entry name" value="PROTEIN IMPACT"/>
    <property type="match status" value="1"/>
</dbReference>
<dbReference type="Gene3D" id="3.30.230.30">
    <property type="entry name" value="Impact, N-terminal domain"/>
    <property type="match status" value="1"/>
</dbReference>
<feature type="compositionally biased region" description="Polar residues" evidence="3">
    <location>
        <begin position="270"/>
        <end position="285"/>
    </location>
</feature>
<feature type="region of interest" description="Disordered" evidence="3">
    <location>
        <begin position="242"/>
        <end position="294"/>
    </location>
</feature>
<evidence type="ECO:0000256" key="2">
    <source>
        <dbReference type="SAM" id="Coils"/>
    </source>
</evidence>